<protein>
    <submittedName>
        <fullName evidence="1">Uncharacterized protein</fullName>
    </submittedName>
</protein>
<evidence type="ECO:0000313" key="1">
    <source>
        <dbReference type="EMBL" id="CCC95064.1"/>
    </source>
</evidence>
<organism evidence="1">
    <name type="scientific">Trypanosoma congolense (strain IL3000)</name>
    <dbReference type="NCBI Taxonomy" id="1068625"/>
    <lineage>
        <taxon>Eukaryota</taxon>
        <taxon>Discoba</taxon>
        <taxon>Euglenozoa</taxon>
        <taxon>Kinetoplastea</taxon>
        <taxon>Metakinetoplastina</taxon>
        <taxon>Trypanosomatida</taxon>
        <taxon>Trypanosomatidae</taxon>
        <taxon>Trypanosoma</taxon>
        <taxon>Nannomonas</taxon>
    </lineage>
</organism>
<name>G0V094_TRYCI</name>
<proteinExistence type="predicted"/>
<dbReference type="EMBL" id="HE575324">
    <property type="protein sequence ID" value="CCC95064.1"/>
    <property type="molecule type" value="Genomic_DNA"/>
</dbReference>
<accession>G0V094</accession>
<sequence length="115" mass="12613">MKTEGRGVGNETREVVQGKGCCAEKERKGCYLVIRGGGIDFFYLVWAAVCHHRVKQRSRPAFPVSMSDFVLALVFPSLPPPPVFLYVPLDTHLIFASLGGFNAVTHSACTWNGSL</sequence>
<gene>
    <name evidence="1" type="ORF">TCIL3000_11_4700</name>
</gene>
<dbReference type="AlphaFoldDB" id="G0V094"/>
<reference evidence="1" key="1">
    <citation type="journal article" date="2012" name="Proc. Natl. Acad. Sci. U.S.A.">
        <title>Antigenic diversity is generated by distinct evolutionary mechanisms in African trypanosome species.</title>
        <authorList>
            <person name="Jackson A.P."/>
            <person name="Berry A."/>
            <person name="Aslett M."/>
            <person name="Allison H.C."/>
            <person name="Burton P."/>
            <person name="Vavrova-Anderson J."/>
            <person name="Brown R."/>
            <person name="Browne H."/>
            <person name="Corton N."/>
            <person name="Hauser H."/>
            <person name="Gamble J."/>
            <person name="Gilderthorp R."/>
            <person name="Marcello L."/>
            <person name="McQuillan J."/>
            <person name="Otto T.D."/>
            <person name="Quail M.A."/>
            <person name="Sanders M.J."/>
            <person name="van Tonder A."/>
            <person name="Ginger M.L."/>
            <person name="Field M.C."/>
            <person name="Barry J.D."/>
            <person name="Hertz-Fowler C."/>
            <person name="Berriman M."/>
        </authorList>
    </citation>
    <scope>NUCLEOTIDE SEQUENCE</scope>
    <source>
        <strain evidence="1">IL3000</strain>
    </source>
</reference>